<keyword evidence="3" id="KW-1185">Reference proteome</keyword>
<name>A0ABN9KZT9_9NEOB</name>
<comment type="caution">
    <text evidence="2">The sequence shown here is derived from an EMBL/GenBank/DDBJ whole genome shotgun (WGS) entry which is preliminary data.</text>
</comment>
<dbReference type="EMBL" id="CAUEEQ010006024">
    <property type="protein sequence ID" value="CAJ0929659.1"/>
    <property type="molecule type" value="Genomic_DNA"/>
</dbReference>
<protein>
    <submittedName>
        <fullName evidence="2">Uncharacterized protein</fullName>
    </submittedName>
</protein>
<reference evidence="2" key="1">
    <citation type="submission" date="2023-07" db="EMBL/GenBank/DDBJ databases">
        <authorList>
            <person name="Stuckert A."/>
        </authorList>
    </citation>
    <scope>NUCLEOTIDE SEQUENCE</scope>
</reference>
<gene>
    <name evidence="2" type="ORF">RIMI_LOCUS3894256</name>
</gene>
<organism evidence="2 3">
    <name type="scientific">Ranitomeya imitator</name>
    <name type="common">mimic poison frog</name>
    <dbReference type="NCBI Taxonomy" id="111125"/>
    <lineage>
        <taxon>Eukaryota</taxon>
        <taxon>Metazoa</taxon>
        <taxon>Chordata</taxon>
        <taxon>Craniata</taxon>
        <taxon>Vertebrata</taxon>
        <taxon>Euteleostomi</taxon>
        <taxon>Amphibia</taxon>
        <taxon>Batrachia</taxon>
        <taxon>Anura</taxon>
        <taxon>Neobatrachia</taxon>
        <taxon>Hyloidea</taxon>
        <taxon>Dendrobatidae</taxon>
        <taxon>Dendrobatinae</taxon>
        <taxon>Ranitomeya</taxon>
    </lineage>
</organism>
<sequence length="74" mass="8207">MGGPEPDCDAHRTGLNWDRPWLDHDLKHAHELRQAAFKLYASLGANDEDIRKKVSLGEGRPPVLSASRQSVTST</sequence>
<dbReference type="Proteomes" id="UP001176940">
    <property type="component" value="Unassembled WGS sequence"/>
</dbReference>
<evidence type="ECO:0000313" key="2">
    <source>
        <dbReference type="EMBL" id="CAJ0929659.1"/>
    </source>
</evidence>
<evidence type="ECO:0000256" key="1">
    <source>
        <dbReference type="SAM" id="MobiDB-lite"/>
    </source>
</evidence>
<accession>A0ABN9KZT9</accession>
<proteinExistence type="predicted"/>
<feature type="region of interest" description="Disordered" evidence="1">
    <location>
        <begin position="53"/>
        <end position="74"/>
    </location>
</feature>
<evidence type="ECO:0000313" key="3">
    <source>
        <dbReference type="Proteomes" id="UP001176940"/>
    </source>
</evidence>